<evidence type="ECO:0000313" key="2">
    <source>
        <dbReference type="EMBL" id="KAF1961748.1"/>
    </source>
</evidence>
<dbReference type="EMBL" id="ML976980">
    <property type="protein sequence ID" value="KAF1961748.1"/>
    <property type="molecule type" value="Genomic_DNA"/>
</dbReference>
<protein>
    <submittedName>
        <fullName evidence="2">Uncharacterized protein</fullName>
    </submittedName>
</protein>
<organism evidence="2 3">
    <name type="scientific">Byssothecium circinans</name>
    <dbReference type="NCBI Taxonomy" id="147558"/>
    <lineage>
        <taxon>Eukaryota</taxon>
        <taxon>Fungi</taxon>
        <taxon>Dikarya</taxon>
        <taxon>Ascomycota</taxon>
        <taxon>Pezizomycotina</taxon>
        <taxon>Dothideomycetes</taxon>
        <taxon>Pleosporomycetidae</taxon>
        <taxon>Pleosporales</taxon>
        <taxon>Massarineae</taxon>
        <taxon>Massarinaceae</taxon>
        <taxon>Byssothecium</taxon>
    </lineage>
</organism>
<name>A0A6A5UAJ1_9PLEO</name>
<proteinExistence type="predicted"/>
<evidence type="ECO:0000256" key="1">
    <source>
        <dbReference type="SAM" id="MobiDB-lite"/>
    </source>
</evidence>
<gene>
    <name evidence="2" type="ORF">CC80DRAFT_197198</name>
</gene>
<dbReference type="AlphaFoldDB" id="A0A6A5UAJ1"/>
<sequence>MVRLCGAHRPSLCGLAFPRQERSPYASTPRRQYLNFLRALLQQSTGLLVNPFETIDSLIWHRRFKIDENKQEWGIEASLRTTKATVILRNSTNPPDIDLRCLRQLLWPSDLLSLPWRTPSFPRRDKKIWSPAVDTNFLLMLPKSSPADVASRQKPASCHERTTKQLGESPRRKPSR</sequence>
<evidence type="ECO:0000313" key="3">
    <source>
        <dbReference type="Proteomes" id="UP000800035"/>
    </source>
</evidence>
<feature type="region of interest" description="Disordered" evidence="1">
    <location>
        <begin position="146"/>
        <end position="176"/>
    </location>
</feature>
<reference evidence="2" key="1">
    <citation type="journal article" date="2020" name="Stud. Mycol.">
        <title>101 Dothideomycetes genomes: a test case for predicting lifestyles and emergence of pathogens.</title>
        <authorList>
            <person name="Haridas S."/>
            <person name="Albert R."/>
            <person name="Binder M."/>
            <person name="Bloem J."/>
            <person name="Labutti K."/>
            <person name="Salamov A."/>
            <person name="Andreopoulos B."/>
            <person name="Baker S."/>
            <person name="Barry K."/>
            <person name="Bills G."/>
            <person name="Bluhm B."/>
            <person name="Cannon C."/>
            <person name="Castanera R."/>
            <person name="Culley D."/>
            <person name="Daum C."/>
            <person name="Ezra D."/>
            <person name="Gonzalez J."/>
            <person name="Henrissat B."/>
            <person name="Kuo A."/>
            <person name="Liang C."/>
            <person name="Lipzen A."/>
            <person name="Lutzoni F."/>
            <person name="Magnuson J."/>
            <person name="Mondo S."/>
            <person name="Nolan M."/>
            <person name="Ohm R."/>
            <person name="Pangilinan J."/>
            <person name="Park H.-J."/>
            <person name="Ramirez L."/>
            <person name="Alfaro M."/>
            <person name="Sun H."/>
            <person name="Tritt A."/>
            <person name="Yoshinaga Y."/>
            <person name="Zwiers L.-H."/>
            <person name="Turgeon B."/>
            <person name="Goodwin S."/>
            <person name="Spatafora J."/>
            <person name="Crous P."/>
            <person name="Grigoriev I."/>
        </authorList>
    </citation>
    <scope>NUCLEOTIDE SEQUENCE</scope>
    <source>
        <strain evidence="2">CBS 675.92</strain>
    </source>
</reference>
<dbReference type="Proteomes" id="UP000800035">
    <property type="component" value="Unassembled WGS sequence"/>
</dbReference>
<accession>A0A6A5UAJ1</accession>
<keyword evidence="3" id="KW-1185">Reference proteome</keyword>